<reference evidence="2" key="2">
    <citation type="submission" date="2017-06" db="EMBL/GenBank/DDBJ databases">
        <title>WGS assembly of Brachypodium distachyon.</title>
        <authorList>
            <consortium name="The International Brachypodium Initiative"/>
            <person name="Lucas S."/>
            <person name="Harmon-Smith M."/>
            <person name="Lail K."/>
            <person name="Tice H."/>
            <person name="Grimwood J."/>
            <person name="Bruce D."/>
            <person name="Barry K."/>
            <person name="Shu S."/>
            <person name="Lindquist E."/>
            <person name="Wang M."/>
            <person name="Pitluck S."/>
            <person name="Vogel J.P."/>
            <person name="Garvin D.F."/>
            <person name="Mockler T.C."/>
            <person name="Schmutz J."/>
            <person name="Rokhsar D."/>
            <person name="Bevan M.W."/>
        </authorList>
    </citation>
    <scope>NUCLEOTIDE SEQUENCE</scope>
    <source>
        <strain evidence="2">Bd21</strain>
    </source>
</reference>
<accession>A0A2K2D653</accession>
<organism evidence="2">
    <name type="scientific">Brachypodium distachyon</name>
    <name type="common">Purple false brome</name>
    <name type="synonym">Trachynia distachya</name>
    <dbReference type="NCBI Taxonomy" id="15368"/>
    <lineage>
        <taxon>Eukaryota</taxon>
        <taxon>Viridiplantae</taxon>
        <taxon>Streptophyta</taxon>
        <taxon>Embryophyta</taxon>
        <taxon>Tracheophyta</taxon>
        <taxon>Spermatophyta</taxon>
        <taxon>Magnoliopsida</taxon>
        <taxon>Liliopsida</taxon>
        <taxon>Poales</taxon>
        <taxon>Poaceae</taxon>
        <taxon>BOP clade</taxon>
        <taxon>Pooideae</taxon>
        <taxon>Stipodae</taxon>
        <taxon>Brachypodieae</taxon>
        <taxon>Brachypodium</taxon>
    </lineage>
</organism>
<dbReference type="ExpressionAtlas" id="A0A2K2D653">
    <property type="expression patterns" value="baseline"/>
</dbReference>
<feature type="region of interest" description="Disordered" evidence="1">
    <location>
        <begin position="1"/>
        <end position="28"/>
    </location>
</feature>
<dbReference type="InParanoid" id="A0A2K2D653"/>
<name>A0A2K2D653_BRADI</name>
<dbReference type="EnsemblPlants" id="PNT69762">
    <property type="protein sequence ID" value="PNT69762"/>
    <property type="gene ID" value="BRADI_3g61009v3"/>
</dbReference>
<dbReference type="Gramene" id="PNT69762">
    <property type="protein sequence ID" value="PNT69762"/>
    <property type="gene ID" value="BRADI_3g61009v3"/>
</dbReference>
<dbReference type="AlphaFoldDB" id="A0A2K2D653"/>
<evidence type="ECO:0000256" key="1">
    <source>
        <dbReference type="SAM" id="MobiDB-lite"/>
    </source>
</evidence>
<reference evidence="3" key="3">
    <citation type="submission" date="2018-08" db="UniProtKB">
        <authorList>
            <consortium name="EnsemblPlants"/>
        </authorList>
    </citation>
    <scope>IDENTIFICATION</scope>
    <source>
        <strain evidence="3">cv. Bd21</strain>
    </source>
</reference>
<evidence type="ECO:0000313" key="2">
    <source>
        <dbReference type="EMBL" id="PNT69762.1"/>
    </source>
</evidence>
<sequence>MAIDPTEPGYTRKRGRKSKVATPEVTTELRRSPRLNMYRGFKSHQISDAHKKRQSIGESILLFFFFAGPRRGRKNSSELSTLTTLVRGGAESSRPPGGPCTPLPAARRSGCSSSWFSERWRRMRRGSRGRGVNAPPQLTLCPRCRRGEAERCPHLALEGHGRGAAVNAKVKQARISWAKVRPPSSLSRKFQSPVAPVLFSQSADSASPRPRGLTMTSQLPSTYLLCSTVHTPQSRFWGACALSGFSSLDTTGGSTELQLIVKIQVFRRPEKSLHFSLDVASYCSHVNPGQTKEFC</sequence>
<gene>
    <name evidence="2" type="ORF">BRADI_3g61009v3</name>
</gene>
<dbReference type="EMBL" id="CM000882">
    <property type="protein sequence ID" value="PNT69762.1"/>
    <property type="molecule type" value="Genomic_DNA"/>
</dbReference>
<dbReference type="Proteomes" id="UP000008810">
    <property type="component" value="Chromosome 3"/>
</dbReference>
<evidence type="ECO:0000313" key="3">
    <source>
        <dbReference type="EnsemblPlants" id="PNT69762"/>
    </source>
</evidence>
<feature type="region of interest" description="Disordered" evidence="1">
    <location>
        <begin position="86"/>
        <end position="108"/>
    </location>
</feature>
<keyword evidence="4" id="KW-1185">Reference proteome</keyword>
<evidence type="ECO:0000313" key="4">
    <source>
        <dbReference type="Proteomes" id="UP000008810"/>
    </source>
</evidence>
<protein>
    <submittedName>
        <fullName evidence="2 3">Uncharacterized protein</fullName>
    </submittedName>
</protein>
<reference evidence="2 3" key="1">
    <citation type="journal article" date="2010" name="Nature">
        <title>Genome sequencing and analysis of the model grass Brachypodium distachyon.</title>
        <authorList>
            <consortium name="International Brachypodium Initiative"/>
        </authorList>
    </citation>
    <scope>NUCLEOTIDE SEQUENCE [LARGE SCALE GENOMIC DNA]</scope>
    <source>
        <strain evidence="2 3">Bd21</strain>
    </source>
</reference>
<proteinExistence type="predicted"/>